<protein>
    <recommendedName>
        <fullName evidence="4">DUF3617 family protein</fullName>
    </recommendedName>
</protein>
<dbReference type="Pfam" id="PF12276">
    <property type="entry name" value="DUF3617"/>
    <property type="match status" value="1"/>
</dbReference>
<evidence type="ECO:0000256" key="1">
    <source>
        <dbReference type="SAM" id="SignalP"/>
    </source>
</evidence>
<reference evidence="3" key="1">
    <citation type="submission" date="2016-10" db="EMBL/GenBank/DDBJ databases">
        <authorList>
            <person name="Varghese N."/>
            <person name="Submissions S."/>
        </authorList>
    </citation>
    <scope>NUCLEOTIDE SEQUENCE [LARGE SCALE GENOMIC DNA]</scope>
    <source>
        <strain evidence="3">CGMCC 1.10971</strain>
    </source>
</reference>
<dbReference type="InterPro" id="IPR022061">
    <property type="entry name" value="DUF3617"/>
</dbReference>
<evidence type="ECO:0000313" key="2">
    <source>
        <dbReference type="EMBL" id="SFG41143.1"/>
    </source>
</evidence>
<dbReference type="EMBL" id="FOOU01000006">
    <property type="protein sequence ID" value="SFG41143.1"/>
    <property type="molecule type" value="Genomic_DNA"/>
</dbReference>
<dbReference type="RefSeq" id="WP_090727913.1">
    <property type="nucleotide sequence ID" value="NZ_FOOU01000006.1"/>
</dbReference>
<gene>
    <name evidence="2" type="ORF">SAMN05216175_106166</name>
</gene>
<dbReference type="AlphaFoldDB" id="A0A1I2RM27"/>
<keyword evidence="3" id="KW-1185">Reference proteome</keyword>
<organism evidence="2 3">
    <name type="scientific">Neptunomonas qingdaonensis</name>
    <dbReference type="NCBI Taxonomy" id="1045558"/>
    <lineage>
        <taxon>Bacteria</taxon>
        <taxon>Pseudomonadati</taxon>
        <taxon>Pseudomonadota</taxon>
        <taxon>Gammaproteobacteria</taxon>
        <taxon>Oceanospirillales</taxon>
        <taxon>Oceanospirillaceae</taxon>
        <taxon>Neptunomonas</taxon>
    </lineage>
</organism>
<dbReference type="OrthoDB" id="7063198at2"/>
<sequence length="144" mass="15634">MKTPMLCAVLISASIATISVNAFATDSIPFNAGKWEITSQATMPMLPQPIINTNIECINEDTISADRFAKQTRGNCTATDVSASGQHIKWKMSCDVQGNQMTGYGDMQANDTNLKGKATIAMSMQGLMMEMKTTWKGKRLGDCN</sequence>
<feature type="signal peptide" evidence="1">
    <location>
        <begin position="1"/>
        <end position="24"/>
    </location>
</feature>
<dbReference type="Proteomes" id="UP000198623">
    <property type="component" value="Unassembled WGS sequence"/>
</dbReference>
<evidence type="ECO:0008006" key="4">
    <source>
        <dbReference type="Google" id="ProtNLM"/>
    </source>
</evidence>
<proteinExistence type="predicted"/>
<keyword evidence="1" id="KW-0732">Signal</keyword>
<feature type="chain" id="PRO_5011767454" description="DUF3617 family protein" evidence="1">
    <location>
        <begin position="25"/>
        <end position="144"/>
    </location>
</feature>
<dbReference type="STRING" id="1045558.SAMN05216175_106166"/>
<evidence type="ECO:0000313" key="3">
    <source>
        <dbReference type="Proteomes" id="UP000198623"/>
    </source>
</evidence>
<accession>A0A1I2RM27</accession>
<name>A0A1I2RM27_9GAMM</name>